<dbReference type="AlphaFoldDB" id="A0A7R9FPW2"/>
<name>A0A7R9FPW2_9CRUS</name>
<sequence>MREFDSPVKGGGQEEMREFNGSISTMSVNPSDWSSMTLKCFQYSSLKYPRPQLKVEEQLGPEASLDGVPQVCSYMMASRINVSTPMMTTNEEDKGKDMDANYALQVALRHMKERCQKQQARIQLLEEENRKLIQQKSDLYEEIGKLQENNIKLRERNLSLNHEIHSKHQECCSIRESLTSMTQEKAKLGLQIPKLEAQIESLQKILRTKDQTVTPQLKSSVNVFQAPFSSHDIGTQTKAVDGHMKALISAMKSLLNRDFATKWNGLHPAMVPFEKMVQFQCSPPTVLLLWKPEQPPLPSNALELKEKITAAEVSYTRHAAIGKSEENIKLVANQITDTSKIHSQAGAQNCPQPVTIRQNVNKLKVPCIKFGLDLGHLLLSRGVFSFSFCYAPLSLQLLTLFSLSPPLSLAYFLLCYMHTLIGCKKMEQTLQFLSLLAMLLQKFIFLGNSET</sequence>
<proteinExistence type="predicted"/>
<evidence type="ECO:0000256" key="1">
    <source>
        <dbReference type="SAM" id="Coils"/>
    </source>
</evidence>
<reference evidence="3" key="1">
    <citation type="submission" date="2020-11" db="EMBL/GenBank/DDBJ databases">
        <authorList>
            <person name="Tran Van P."/>
        </authorList>
    </citation>
    <scope>NUCLEOTIDE SEQUENCE</scope>
</reference>
<dbReference type="EMBL" id="CAJPEV010002993">
    <property type="protein sequence ID" value="CAG0898623.1"/>
    <property type="molecule type" value="Genomic_DNA"/>
</dbReference>
<keyword evidence="1" id="KW-0175">Coiled coil</keyword>
<organism evidence="3">
    <name type="scientific">Darwinula stevensoni</name>
    <dbReference type="NCBI Taxonomy" id="69355"/>
    <lineage>
        <taxon>Eukaryota</taxon>
        <taxon>Metazoa</taxon>
        <taxon>Ecdysozoa</taxon>
        <taxon>Arthropoda</taxon>
        <taxon>Crustacea</taxon>
        <taxon>Oligostraca</taxon>
        <taxon>Ostracoda</taxon>
        <taxon>Podocopa</taxon>
        <taxon>Podocopida</taxon>
        <taxon>Darwinulocopina</taxon>
        <taxon>Darwinuloidea</taxon>
        <taxon>Darwinulidae</taxon>
        <taxon>Darwinula</taxon>
    </lineage>
</organism>
<feature type="transmembrane region" description="Helical" evidence="2">
    <location>
        <begin position="395"/>
        <end position="417"/>
    </location>
</feature>
<protein>
    <submittedName>
        <fullName evidence="3">Uncharacterized protein</fullName>
    </submittedName>
</protein>
<feature type="coiled-coil region" evidence="1">
    <location>
        <begin position="108"/>
        <end position="163"/>
    </location>
</feature>
<keyword evidence="2" id="KW-1133">Transmembrane helix</keyword>
<dbReference type="EMBL" id="LR902510">
    <property type="protein sequence ID" value="CAD7250662.1"/>
    <property type="molecule type" value="Genomic_DNA"/>
</dbReference>
<gene>
    <name evidence="3" type="ORF">DSTB1V02_LOCUS10432</name>
</gene>
<keyword evidence="2" id="KW-0472">Membrane</keyword>
<evidence type="ECO:0000313" key="4">
    <source>
        <dbReference type="Proteomes" id="UP000677054"/>
    </source>
</evidence>
<dbReference type="Proteomes" id="UP000677054">
    <property type="component" value="Unassembled WGS sequence"/>
</dbReference>
<evidence type="ECO:0000313" key="3">
    <source>
        <dbReference type="EMBL" id="CAD7250662.1"/>
    </source>
</evidence>
<keyword evidence="2" id="KW-0812">Transmembrane</keyword>
<keyword evidence="4" id="KW-1185">Reference proteome</keyword>
<dbReference type="SUPFAM" id="SSF90257">
    <property type="entry name" value="Myosin rod fragments"/>
    <property type="match status" value="1"/>
</dbReference>
<accession>A0A7R9FPW2</accession>
<evidence type="ECO:0000256" key="2">
    <source>
        <dbReference type="SAM" id="Phobius"/>
    </source>
</evidence>
<dbReference type="Gene3D" id="1.20.5.340">
    <property type="match status" value="1"/>
</dbReference>
<dbReference type="OrthoDB" id="6105729at2759"/>